<dbReference type="SUPFAM" id="SSF53474">
    <property type="entry name" value="alpha/beta-Hydrolases"/>
    <property type="match status" value="1"/>
</dbReference>
<accession>A0AAD2GZ65</accession>
<reference evidence="3" key="1">
    <citation type="submission" date="2023-11" db="EMBL/GenBank/DDBJ databases">
        <authorList>
            <person name="De Vega J J."/>
            <person name="De Vega J J."/>
        </authorList>
    </citation>
    <scope>NUCLEOTIDE SEQUENCE</scope>
</reference>
<gene>
    <name evidence="3" type="ORF">MYCIT1_LOCUS7883</name>
</gene>
<sequence>MSSSSLSSHSIALQSTSHIFDARPRYPHLLTAKRYRAPSYASPPGNSDPRQRQGERGVTLVLAHGSGFHKEHYEPVIEDLHRLIAVSSATSRAAPRIDDIWAVDHPSHGEAAILNEEAFHRQGRMDDGAREYGRALHAFLTLPNAGIDVDFSKRRLVLVGHSMGAMAMYAPSGIHLTCTAWLISHLAASPPPRVFGRRGAGFRRSGAAERDQDVWGSREEAALFVKRGKMWAKWDPRVVEIFLAHGLRSLPTLKYPHGGANGVTLTCTVDEEESTSRDVDGALKICESIRAVAEQCPTHLIYGAVNDVLSQELKNSLIARAGGPRNLGSVVFVPGAGHLVNRSKSSFQTRREDLQYSQRPAPVETPVLQDGAVVMTYTQIVLSEG</sequence>
<evidence type="ECO:0000313" key="3">
    <source>
        <dbReference type="EMBL" id="CAK5266241.1"/>
    </source>
</evidence>
<keyword evidence="4" id="KW-1185">Reference proteome</keyword>
<dbReference type="InterPro" id="IPR000073">
    <property type="entry name" value="AB_hydrolase_1"/>
</dbReference>
<dbReference type="Pfam" id="PF12697">
    <property type="entry name" value="Abhydrolase_6"/>
    <property type="match status" value="1"/>
</dbReference>
<organism evidence="3 4">
    <name type="scientific">Mycena citricolor</name>
    <dbReference type="NCBI Taxonomy" id="2018698"/>
    <lineage>
        <taxon>Eukaryota</taxon>
        <taxon>Fungi</taxon>
        <taxon>Dikarya</taxon>
        <taxon>Basidiomycota</taxon>
        <taxon>Agaricomycotina</taxon>
        <taxon>Agaricomycetes</taxon>
        <taxon>Agaricomycetidae</taxon>
        <taxon>Agaricales</taxon>
        <taxon>Marasmiineae</taxon>
        <taxon>Mycenaceae</taxon>
        <taxon>Mycena</taxon>
    </lineage>
</organism>
<dbReference type="AlphaFoldDB" id="A0AAD2GZ65"/>
<evidence type="ECO:0000313" key="4">
    <source>
        <dbReference type="Proteomes" id="UP001295794"/>
    </source>
</evidence>
<evidence type="ECO:0000256" key="1">
    <source>
        <dbReference type="SAM" id="MobiDB-lite"/>
    </source>
</evidence>
<feature type="region of interest" description="Disordered" evidence="1">
    <location>
        <begin position="34"/>
        <end position="55"/>
    </location>
</feature>
<comment type="caution">
    <text evidence="3">The sequence shown here is derived from an EMBL/GenBank/DDBJ whole genome shotgun (WGS) entry which is preliminary data.</text>
</comment>
<dbReference type="Proteomes" id="UP001295794">
    <property type="component" value="Unassembled WGS sequence"/>
</dbReference>
<dbReference type="InterPro" id="IPR029058">
    <property type="entry name" value="AB_hydrolase_fold"/>
</dbReference>
<proteinExistence type="predicted"/>
<dbReference type="Gene3D" id="3.40.50.1820">
    <property type="entry name" value="alpha/beta hydrolase"/>
    <property type="match status" value="1"/>
</dbReference>
<name>A0AAD2GZ65_9AGAR</name>
<protein>
    <recommendedName>
        <fullName evidence="2">AB hydrolase-1 domain-containing protein</fullName>
    </recommendedName>
</protein>
<evidence type="ECO:0000259" key="2">
    <source>
        <dbReference type="Pfam" id="PF12697"/>
    </source>
</evidence>
<feature type="domain" description="AB hydrolase-1" evidence="2">
    <location>
        <begin position="60"/>
        <end position="342"/>
    </location>
</feature>
<dbReference type="EMBL" id="CAVNYO010000108">
    <property type="protein sequence ID" value="CAK5266241.1"/>
    <property type="molecule type" value="Genomic_DNA"/>
</dbReference>